<dbReference type="Pfam" id="PF02511">
    <property type="entry name" value="Thy1"/>
    <property type="match status" value="1"/>
</dbReference>
<keyword evidence="1" id="KW-0808">Transferase</keyword>
<feature type="binding site" evidence="1">
    <location>
        <position position="60"/>
    </location>
    <ligand>
        <name>FAD</name>
        <dbReference type="ChEBI" id="CHEBI:57692"/>
        <note>ligand shared between neighboring subunits</note>
    </ligand>
</feature>
<dbReference type="Gene3D" id="3.30.1360.170">
    <property type="match status" value="1"/>
</dbReference>
<comment type="catalytic activity">
    <reaction evidence="1">
        <text>dUMP + (6R)-5,10-methylene-5,6,7,8-tetrahydrofolate + NADPH + H(+) = dTMP + (6S)-5,6,7,8-tetrahydrofolate + NADP(+)</text>
        <dbReference type="Rhea" id="RHEA:29043"/>
        <dbReference type="ChEBI" id="CHEBI:15378"/>
        <dbReference type="ChEBI" id="CHEBI:15636"/>
        <dbReference type="ChEBI" id="CHEBI:57453"/>
        <dbReference type="ChEBI" id="CHEBI:57783"/>
        <dbReference type="ChEBI" id="CHEBI:58349"/>
        <dbReference type="ChEBI" id="CHEBI:63528"/>
        <dbReference type="ChEBI" id="CHEBI:246422"/>
        <dbReference type="EC" id="2.1.1.148"/>
    </reaction>
</comment>
<feature type="binding site" evidence="1">
    <location>
        <position position="213"/>
    </location>
    <ligand>
        <name>FAD</name>
        <dbReference type="ChEBI" id="CHEBI:57692"/>
        <note>ligand shared between neighboring subunits</note>
    </ligand>
</feature>
<dbReference type="NCBIfam" id="TIGR02170">
    <property type="entry name" value="thyX"/>
    <property type="match status" value="1"/>
</dbReference>
<evidence type="ECO:0000256" key="1">
    <source>
        <dbReference type="HAMAP-Rule" id="MF_01408"/>
    </source>
</evidence>
<dbReference type="GO" id="GO:0050797">
    <property type="term" value="F:thymidylate synthase (FAD) activity"/>
    <property type="evidence" value="ECO:0007669"/>
    <property type="project" value="UniProtKB-UniRule"/>
</dbReference>
<reference evidence="2 3" key="1">
    <citation type="submission" date="2018-11" db="EMBL/GenBank/DDBJ databases">
        <title>Genome sequencing and assembly of Clostridium tagluense strain A121.</title>
        <authorList>
            <person name="Murakami T."/>
            <person name="Segawa T."/>
            <person name="Shcherbakova V.A."/>
            <person name="Mori H."/>
            <person name="Yoshimura Y."/>
        </authorList>
    </citation>
    <scope>NUCLEOTIDE SEQUENCE [LARGE SCALE GENOMIC DNA]</scope>
    <source>
        <strain evidence="2 3">A121</strain>
    </source>
</reference>
<feature type="active site" description="Involved in ionization of N3 of dUMP, leading to its activation" evidence="1">
    <location>
        <position position="218"/>
    </location>
</feature>
<proteinExistence type="inferred from homology"/>
<dbReference type="UniPathway" id="UPA00575"/>
<evidence type="ECO:0000313" key="2">
    <source>
        <dbReference type="EMBL" id="GCD11768.1"/>
    </source>
</evidence>
<feature type="binding site" evidence="1">
    <location>
        <position position="218"/>
    </location>
    <ligand>
        <name>dUMP</name>
        <dbReference type="ChEBI" id="CHEBI:246422"/>
        <note>ligand shared between dimeric partners</note>
    </ligand>
</feature>
<accession>A0A401UQJ9</accession>
<dbReference type="GO" id="GO:0032259">
    <property type="term" value="P:methylation"/>
    <property type="evidence" value="ECO:0007669"/>
    <property type="project" value="UniProtKB-KW"/>
</dbReference>
<keyword evidence="3" id="KW-1185">Reference proteome</keyword>
<comment type="pathway">
    <text evidence="1">Pyrimidine metabolism; dTTP biosynthesis.</text>
</comment>
<dbReference type="InterPro" id="IPR003669">
    <property type="entry name" value="Thymidylate_synthase_ThyX"/>
</dbReference>
<dbReference type="GO" id="GO:0070402">
    <property type="term" value="F:NADPH binding"/>
    <property type="evidence" value="ECO:0007669"/>
    <property type="project" value="TreeGrafter"/>
</dbReference>
<feature type="binding site" evidence="1">
    <location>
        <begin position="84"/>
        <end position="86"/>
    </location>
    <ligand>
        <name>FAD</name>
        <dbReference type="ChEBI" id="CHEBI:57692"/>
        <note>ligand shared between neighboring subunits</note>
    </ligand>
</feature>
<dbReference type="OrthoDB" id="9780625at2"/>
<dbReference type="GO" id="GO:0006235">
    <property type="term" value="P:dTTP biosynthetic process"/>
    <property type="evidence" value="ECO:0007669"/>
    <property type="project" value="UniProtKB-UniRule"/>
</dbReference>
<dbReference type="GO" id="GO:0004799">
    <property type="term" value="F:thymidylate synthase activity"/>
    <property type="evidence" value="ECO:0007669"/>
    <property type="project" value="TreeGrafter"/>
</dbReference>
<sequence>MTQAKLKVTLIAHTPNIEKVIATAGKLCYSHSTINELEEKLTEANIEKFINMIMGIGHESILEHCSFTFAVEGISRTLTHQLVRHRIASYSQQSQRYVKLAQFQYIIPKDIENNKDAREIFIKSMEQSQQTYDELVHILLMRYIDDYHIKNNSYLENGYLPSNQLNGEEDFQKSHKKEYSQLEKKAIENARYIFPNACETKIIITMNIRSLINFFQHRSCSRAQDEIRDLSNEMLRQCRTVSPLIFKKMGAHCIMLGYCPEGKMGCGLYPTLEELKNRK</sequence>
<dbReference type="SUPFAM" id="SSF69796">
    <property type="entry name" value="Thymidylate synthase-complementing protein Thy1"/>
    <property type="match status" value="1"/>
</dbReference>
<feature type="binding site" evidence="1">
    <location>
        <begin position="81"/>
        <end position="84"/>
    </location>
    <ligand>
        <name>dUMP</name>
        <dbReference type="ChEBI" id="CHEBI:246422"/>
        <note>ligand shared between dimeric partners</note>
    </ligand>
</feature>
<dbReference type="CDD" id="cd20175">
    <property type="entry name" value="ThyX"/>
    <property type="match status" value="1"/>
</dbReference>
<dbReference type="RefSeq" id="WP_125003868.1">
    <property type="nucleotide sequence ID" value="NZ_BHYK01000021.1"/>
</dbReference>
<dbReference type="EC" id="2.1.1.148" evidence="1"/>
<keyword evidence="1" id="KW-0521">NADP</keyword>
<name>A0A401UQJ9_9CLOT</name>
<dbReference type="AlphaFoldDB" id="A0A401UQJ9"/>
<dbReference type="GO" id="GO:0050660">
    <property type="term" value="F:flavin adenine dinucleotide binding"/>
    <property type="evidence" value="ECO:0007669"/>
    <property type="project" value="UniProtKB-UniRule"/>
</dbReference>
<comment type="cofactor">
    <cofactor evidence="1">
        <name>FAD</name>
        <dbReference type="ChEBI" id="CHEBI:57692"/>
    </cofactor>
    <text evidence="1">Binds 4 FAD per tetramer. Each FAD binding site is formed by three monomers.</text>
</comment>
<comment type="function">
    <text evidence="1">Catalyzes the reductive methylation of 2'-deoxyuridine-5'-monophosphate (dUMP) to 2'-deoxythymidine-5'-monophosphate (dTMP) while utilizing 5,10-methylenetetrahydrofolate (mTHF) as the methyl donor, and NADPH and FADH(2) as the reductant.</text>
</comment>
<keyword evidence="1" id="KW-0274">FAD</keyword>
<comment type="caution">
    <text evidence="2">The sequence shown here is derived from an EMBL/GenBank/DDBJ whole genome shotgun (WGS) entry which is preliminary data.</text>
</comment>
<keyword evidence="1" id="KW-0285">Flavoprotein</keyword>
<keyword evidence="1" id="KW-0489">Methyltransferase</keyword>
<dbReference type="GO" id="GO:0006231">
    <property type="term" value="P:dTMP biosynthetic process"/>
    <property type="evidence" value="ECO:0007669"/>
    <property type="project" value="UniProtKB-UniRule"/>
</dbReference>
<dbReference type="PROSITE" id="PS51331">
    <property type="entry name" value="THYX"/>
    <property type="match status" value="1"/>
</dbReference>
<protein>
    <recommendedName>
        <fullName evidence="1">Flavin-dependent thymidylate synthase</fullName>
        <shortName evidence="1">FDTS</shortName>
        <ecNumber evidence="1">2.1.1.148</ecNumber>
    </recommendedName>
    <alternativeName>
        <fullName evidence="1">FAD-dependent thymidylate synthase</fullName>
    </alternativeName>
    <alternativeName>
        <fullName evidence="1">Thymidylate synthase ThyX</fullName>
        <shortName evidence="1">TS</shortName>
        <shortName evidence="1">TSase</shortName>
    </alternativeName>
</protein>
<feature type="binding site" description="in other chain" evidence="1">
    <location>
        <position position="191"/>
    </location>
    <ligand>
        <name>dUMP</name>
        <dbReference type="ChEBI" id="CHEBI:246422"/>
        <note>ligand shared between dimeric partners</note>
    </ligand>
</feature>
<dbReference type="InterPro" id="IPR036098">
    <property type="entry name" value="Thymidylate_synthase_ThyX_sf"/>
</dbReference>
<dbReference type="EMBL" id="BHYK01000021">
    <property type="protein sequence ID" value="GCD11768.1"/>
    <property type="molecule type" value="Genomic_DNA"/>
</dbReference>
<organism evidence="2 3">
    <name type="scientific">Clostridium tagluense</name>
    <dbReference type="NCBI Taxonomy" id="360422"/>
    <lineage>
        <taxon>Bacteria</taxon>
        <taxon>Bacillati</taxon>
        <taxon>Bacillota</taxon>
        <taxon>Clostridia</taxon>
        <taxon>Eubacteriales</taxon>
        <taxon>Clostridiaceae</taxon>
        <taxon>Clostridium</taxon>
    </lineage>
</organism>
<gene>
    <name evidence="2" type="primary">thyX_2</name>
    <name evidence="1" type="synonym">thyX</name>
    <name evidence="2" type="ORF">Ctaglu_33910</name>
</gene>
<evidence type="ECO:0000313" key="3">
    <source>
        <dbReference type="Proteomes" id="UP000287872"/>
    </source>
</evidence>
<dbReference type="PANTHER" id="PTHR34934:SF1">
    <property type="entry name" value="FLAVIN-DEPENDENT THYMIDYLATE SYNTHASE"/>
    <property type="match status" value="1"/>
</dbReference>
<comment type="similarity">
    <text evidence="1">Belongs to the thymidylate synthase ThyX family.</text>
</comment>
<dbReference type="HAMAP" id="MF_01408">
    <property type="entry name" value="ThyX"/>
    <property type="match status" value="1"/>
</dbReference>
<keyword evidence="1" id="KW-0545">Nucleotide biosynthesis</keyword>
<feature type="binding site" evidence="1">
    <location>
        <begin position="207"/>
        <end position="209"/>
    </location>
    <ligand>
        <name>FAD</name>
        <dbReference type="ChEBI" id="CHEBI:57692"/>
        <note>ligand shared between neighboring subunits</note>
    </ligand>
</feature>
<feature type="binding site" description="in other chain" evidence="1">
    <location>
        <begin position="92"/>
        <end position="96"/>
    </location>
    <ligand>
        <name>dUMP</name>
        <dbReference type="ChEBI" id="CHEBI:246422"/>
        <note>ligand shared between dimeric partners</note>
    </ligand>
</feature>
<dbReference type="Proteomes" id="UP000287872">
    <property type="component" value="Unassembled WGS sequence"/>
</dbReference>
<dbReference type="PANTHER" id="PTHR34934">
    <property type="entry name" value="FLAVIN-DEPENDENT THYMIDYLATE SYNTHASE"/>
    <property type="match status" value="1"/>
</dbReference>
<comment type="subunit">
    <text evidence="1">Homotetramer.</text>
</comment>
<feature type="binding site" evidence="1">
    <location>
        <position position="92"/>
    </location>
    <ligand>
        <name>FAD</name>
        <dbReference type="ChEBI" id="CHEBI:57692"/>
        <note>ligand shared between neighboring subunits</note>
    </ligand>
</feature>